<keyword evidence="4 6" id="KW-0689">Ribosomal protein</keyword>
<dbReference type="GO" id="GO:0006412">
    <property type="term" value="P:translation"/>
    <property type="evidence" value="ECO:0007669"/>
    <property type="project" value="UniProtKB-UniRule"/>
</dbReference>
<dbReference type="PANTHER" id="PTHR21349:SF0">
    <property type="entry name" value="LARGE RIBOSOMAL SUBUNIT PROTEIN BL21M"/>
    <property type="match status" value="1"/>
</dbReference>
<dbReference type="PROSITE" id="PS01169">
    <property type="entry name" value="RIBOSOMAL_L21"/>
    <property type="match status" value="1"/>
</dbReference>
<evidence type="ECO:0000313" key="8">
    <source>
        <dbReference type="EMBL" id="OGY56540.1"/>
    </source>
</evidence>
<dbReference type="Pfam" id="PF00829">
    <property type="entry name" value="Ribosomal_L21p"/>
    <property type="match status" value="1"/>
</dbReference>
<dbReference type="NCBIfam" id="TIGR00061">
    <property type="entry name" value="L21"/>
    <property type="match status" value="1"/>
</dbReference>
<dbReference type="GO" id="GO:1990904">
    <property type="term" value="C:ribonucleoprotein complex"/>
    <property type="evidence" value="ECO:0007669"/>
    <property type="project" value="UniProtKB-KW"/>
</dbReference>
<protein>
    <recommendedName>
        <fullName evidence="6">Large ribosomal subunit protein bL21</fullName>
    </recommendedName>
</protein>
<comment type="caution">
    <text evidence="8">The sequence shown here is derived from an EMBL/GenBank/DDBJ whole genome shotgun (WGS) entry which is preliminary data.</text>
</comment>
<keyword evidence="3 6" id="KW-0694">RNA-binding</keyword>
<dbReference type="InterPro" id="IPR018258">
    <property type="entry name" value="Ribosomal_bL21_CS"/>
</dbReference>
<evidence type="ECO:0000256" key="5">
    <source>
        <dbReference type="ARBA" id="ARBA00023274"/>
    </source>
</evidence>
<dbReference type="AlphaFoldDB" id="A0A1G1YY14"/>
<evidence type="ECO:0000256" key="2">
    <source>
        <dbReference type="ARBA" id="ARBA00022730"/>
    </source>
</evidence>
<comment type="function">
    <text evidence="6 7">This protein binds to 23S rRNA in the presence of protein L20.</text>
</comment>
<gene>
    <name evidence="6" type="primary">rplU</name>
    <name evidence="8" type="ORF">A2119_01335</name>
</gene>
<comment type="subunit">
    <text evidence="6">Part of the 50S ribosomal subunit. Contacts protein L20.</text>
</comment>
<dbReference type="InterPro" id="IPR036164">
    <property type="entry name" value="bL21-like_sf"/>
</dbReference>
<proteinExistence type="inferred from homology"/>
<dbReference type="GO" id="GO:0005840">
    <property type="term" value="C:ribosome"/>
    <property type="evidence" value="ECO:0007669"/>
    <property type="project" value="UniProtKB-KW"/>
</dbReference>
<evidence type="ECO:0000256" key="6">
    <source>
        <dbReference type="HAMAP-Rule" id="MF_01363"/>
    </source>
</evidence>
<evidence type="ECO:0000256" key="4">
    <source>
        <dbReference type="ARBA" id="ARBA00022980"/>
    </source>
</evidence>
<dbReference type="InterPro" id="IPR001787">
    <property type="entry name" value="Ribosomal_bL21"/>
</dbReference>
<dbReference type="GO" id="GO:0019843">
    <property type="term" value="F:rRNA binding"/>
    <property type="evidence" value="ECO:0007669"/>
    <property type="project" value="UniProtKB-UniRule"/>
</dbReference>
<dbReference type="Proteomes" id="UP000178179">
    <property type="component" value="Unassembled WGS sequence"/>
</dbReference>
<dbReference type="GO" id="GO:0003735">
    <property type="term" value="F:structural constituent of ribosome"/>
    <property type="evidence" value="ECO:0007669"/>
    <property type="project" value="InterPro"/>
</dbReference>
<keyword evidence="2 6" id="KW-0699">rRNA-binding</keyword>
<dbReference type="PANTHER" id="PTHR21349">
    <property type="entry name" value="50S RIBOSOMAL PROTEIN L21"/>
    <property type="match status" value="1"/>
</dbReference>
<keyword evidence="5 6" id="KW-0687">Ribonucleoprotein</keyword>
<accession>A0A1G1YY14</accession>
<comment type="similarity">
    <text evidence="1 6 7">Belongs to the bacterial ribosomal protein bL21 family.</text>
</comment>
<evidence type="ECO:0000313" key="9">
    <source>
        <dbReference type="Proteomes" id="UP000178179"/>
    </source>
</evidence>
<reference evidence="8 9" key="1">
    <citation type="journal article" date="2016" name="Nat. Commun.">
        <title>Thousands of microbial genomes shed light on interconnected biogeochemical processes in an aquifer system.</title>
        <authorList>
            <person name="Anantharaman K."/>
            <person name="Brown C.T."/>
            <person name="Hug L.A."/>
            <person name="Sharon I."/>
            <person name="Castelle C.J."/>
            <person name="Probst A.J."/>
            <person name="Thomas B.C."/>
            <person name="Singh A."/>
            <person name="Wilkins M.J."/>
            <person name="Karaoz U."/>
            <person name="Brodie E.L."/>
            <person name="Williams K.H."/>
            <person name="Hubbard S.S."/>
            <person name="Banfield J.F."/>
        </authorList>
    </citation>
    <scope>NUCLEOTIDE SEQUENCE [LARGE SCALE GENOMIC DNA]</scope>
</reference>
<organism evidence="8 9">
    <name type="scientific">Candidatus Colwellbacteria bacterium GWA2_46_10</name>
    <dbReference type="NCBI Taxonomy" id="1797684"/>
    <lineage>
        <taxon>Bacteria</taxon>
        <taxon>Candidatus Colwelliibacteriota</taxon>
    </lineage>
</organism>
<dbReference type="GO" id="GO:0005737">
    <property type="term" value="C:cytoplasm"/>
    <property type="evidence" value="ECO:0007669"/>
    <property type="project" value="UniProtKB-ARBA"/>
</dbReference>
<dbReference type="SUPFAM" id="SSF141091">
    <property type="entry name" value="L21p-like"/>
    <property type="match status" value="1"/>
</dbReference>
<dbReference type="EMBL" id="MHIS01000013">
    <property type="protein sequence ID" value="OGY56540.1"/>
    <property type="molecule type" value="Genomic_DNA"/>
</dbReference>
<dbReference type="HAMAP" id="MF_01363">
    <property type="entry name" value="Ribosomal_bL21"/>
    <property type="match status" value="1"/>
</dbReference>
<evidence type="ECO:0000256" key="7">
    <source>
        <dbReference type="RuleBase" id="RU000562"/>
    </source>
</evidence>
<name>A0A1G1YY14_9BACT</name>
<evidence type="ECO:0000256" key="1">
    <source>
        <dbReference type="ARBA" id="ARBA00008563"/>
    </source>
</evidence>
<evidence type="ECO:0000256" key="3">
    <source>
        <dbReference type="ARBA" id="ARBA00022884"/>
    </source>
</evidence>
<dbReference type="InterPro" id="IPR028909">
    <property type="entry name" value="bL21-like"/>
</dbReference>
<sequence>MFAVIETGGKQYRVAQGDKVKIEKIKADKEGGFVFDKVLLVNTGKEIKVGTPHVAGAKVEAKVLRDDKAKTIVVFKYKPKKRYRVKKGHRQQFTEVEISKISG</sequence>